<dbReference type="PANTHER" id="PTHR24321">
    <property type="entry name" value="DEHYDROGENASES, SHORT CHAIN"/>
    <property type="match status" value="1"/>
</dbReference>
<keyword evidence="2" id="KW-0560">Oxidoreductase</keyword>
<dbReference type="GO" id="GO:0016491">
    <property type="term" value="F:oxidoreductase activity"/>
    <property type="evidence" value="ECO:0007669"/>
    <property type="project" value="UniProtKB-KW"/>
</dbReference>
<gene>
    <name evidence="3" type="ORF">ADL29_30620</name>
</gene>
<dbReference type="SUPFAM" id="SSF51735">
    <property type="entry name" value="NAD(P)-binding Rossmann-fold domains"/>
    <property type="match status" value="1"/>
</dbReference>
<keyword evidence="4" id="KW-1185">Reference proteome</keyword>
<dbReference type="PRINTS" id="PR00080">
    <property type="entry name" value="SDRFAMILY"/>
</dbReference>
<dbReference type="Proteomes" id="UP000037982">
    <property type="component" value="Unassembled WGS sequence"/>
</dbReference>
<dbReference type="InterPro" id="IPR020904">
    <property type="entry name" value="Sc_DH/Rdtase_CS"/>
</dbReference>
<dbReference type="PROSITE" id="PS00061">
    <property type="entry name" value="ADH_SHORT"/>
    <property type="match status" value="1"/>
</dbReference>
<dbReference type="PATRIC" id="fig|66876.3.peg.6741"/>
<dbReference type="PANTHER" id="PTHR24321:SF8">
    <property type="entry name" value="ESTRADIOL 17-BETA-DEHYDROGENASE 8-RELATED"/>
    <property type="match status" value="1"/>
</dbReference>
<dbReference type="AlphaFoldDB" id="A0A0N1JVW8"/>
<evidence type="ECO:0000313" key="3">
    <source>
        <dbReference type="EMBL" id="KPC60324.1"/>
    </source>
</evidence>
<dbReference type="NCBIfam" id="NF005559">
    <property type="entry name" value="PRK07231.1"/>
    <property type="match status" value="1"/>
</dbReference>
<dbReference type="FunFam" id="3.40.50.720:FF:000084">
    <property type="entry name" value="Short-chain dehydrogenase reductase"/>
    <property type="match status" value="1"/>
</dbReference>
<dbReference type="Pfam" id="PF13561">
    <property type="entry name" value="adh_short_C2"/>
    <property type="match status" value="1"/>
</dbReference>
<evidence type="ECO:0000313" key="4">
    <source>
        <dbReference type="Proteomes" id="UP000037982"/>
    </source>
</evidence>
<evidence type="ECO:0000256" key="2">
    <source>
        <dbReference type="ARBA" id="ARBA00023002"/>
    </source>
</evidence>
<dbReference type="InterPro" id="IPR036291">
    <property type="entry name" value="NAD(P)-bd_dom_sf"/>
</dbReference>
<dbReference type="RefSeq" id="WP_053926777.1">
    <property type="nucleotide sequence ID" value="NZ_LGKG01000163.1"/>
</dbReference>
<reference evidence="4" key="1">
    <citation type="submission" date="2015-07" db="EMBL/GenBank/DDBJ databases">
        <authorList>
            <person name="Ju K.-S."/>
            <person name="Doroghazi J.R."/>
            <person name="Metcalf W.W."/>
        </authorList>
    </citation>
    <scope>NUCLEOTIDE SEQUENCE [LARGE SCALE GENOMIC DNA]</scope>
    <source>
        <strain evidence="4">NRRL ISP-5002</strain>
    </source>
</reference>
<protein>
    <submittedName>
        <fullName evidence="3">3-alpha-hydroxysteroid dehydrogenase</fullName>
    </submittedName>
</protein>
<comment type="similarity">
    <text evidence="1">Belongs to the short-chain dehydrogenases/reductases (SDR) family.</text>
</comment>
<dbReference type="InterPro" id="IPR002347">
    <property type="entry name" value="SDR_fam"/>
</dbReference>
<organism evidence="3 4">
    <name type="scientific">Streptomyces chattanoogensis</name>
    <dbReference type="NCBI Taxonomy" id="66876"/>
    <lineage>
        <taxon>Bacteria</taxon>
        <taxon>Bacillati</taxon>
        <taxon>Actinomycetota</taxon>
        <taxon>Actinomycetes</taxon>
        <taxon>Kitasatosporales</taxon>
        <taxon>Streptomycetaceae</taxon>
        <taxon>Streptomyces</taxon>
    </lineage>
</organism>
<accession>A0A0N1JVW8</accession>
<comment type="caution">
    <text evidence="3">The sequence shown here is derived from an EMBL/GenBank/DDBJ whole genome shotgun (WGS) entry which is preliminary data.</text>
</comment>
<proteinExistence type="inferred from homology"/>
<dbReference type="Gene3D" id="3.40.50.720">
    <property type="entry name" value="NAD(P)-binding Rossmann-like Domain"/>
    <property type="match status" value="1"/>
</dbReference>
<name>A0A0N1JVW8_9ACTN</name>
<dbReference type="EMBL" id="LGKG01000163">
    <property type="protein sequence ID" value="KPC60324.1"/>
    <property type="molecule type" value="Genomic_DNA"/>
</dbReference>
<sequence>MSADGPRLDGKVAVITGAGRGQGAAEARLFVQAGACVVITDVRAEEGRAVAAELGDAAVFVRHDVTEAAGWETVTRTAVASFGRLDVLVNNAALWRTAPVDTETEESFALLLRVNLLGPFLGIKAVVPELRTAGGGSIVNISSTAGLKGLPGHAAYGASKFGLRGLTRSAAVDLAGDRIRVNSVHPGVIDTPMVAGALGPERGERDHPRVPLRRIGRPDEVAELVRYLASDASAYITGAEFAVDGGLTT</sequence>
<dbReference type="PRINTS" id="PR00081">
    <property type="entry name" value="GDHRDH"/>
</dbReference>
<evidence type="ECO:0000256" key="1">
    <source>
        <dbReference type="ARBA" id="ARBA00006484"/>
    </source>
</evidence>